<evidence type="ECO:0000313" key="3">
    <source>
        <dbReference type="Proteomes" id="UP000827721"/>
    </source>
</evidence>
<protein>
    <submittedName>
        <fullName evidence="2">Uncharacterized protein</fullName>
    </submittedName>
</protein>
<proteinExistence type="predicted"/>
<gene>
    <name evidence="2" type="ORF">JRO89_XS13G0145700</name>
</gene>
<reference evidence="2 3" key="1">
    <citation type="submission" date="2021-02" db="EMBL/GenBank/DDBJ databases">
        <title>Plant Genome Project.</title>
        <authorList>
            <person name="Zhang R.-G."/>
        </authorList>
    </citation>
    <scope>NUCLEOTIDE SEQUENCE [LARGE SCALE GENOMIC DNA]</scope>
    <source>
        <tissue evidence="2">Leaves</tissue>
    </source>
</reference>
<accession>A0ABQ8H8D9</accession>
<sequence length="70" mass="7657">MMGEKREDSGIIIWDCGSPLYDSYEIASFGHLIERKMMALPSPTGPNRIADGSSTSKGDQHEAGYGHDQI</sequence>
<evidence type="ECO:0000313" key="2">
    <source>
        <dbReference type="EMBL" id="KAH7550166.1"/>
    </source>
</evidence>
<dbReference type="PANTHER" id="PTHR33978:SF19">
    <property type="match status" value="1"/>
</dbReference>
<dbReference type="Proteomes" id="UP000827721">
    <property type="component" value="Unassembled WGS sequence"/>
</dbReference>
<comment type="caution">
    <text evidence="2">The sequence shown here is derived from an EMBL/GenBank/DDBJ whole genome shotgun (WGS) entry which is preliminary data.</text>
</comment>
<dbReference type="PANTHER" id="PTHR33978">
    <property type="entry name" value="SERINE/THREONINE-KINASE"/>
    <property type="match status" value="1"/>
</dbReference>
<feature type="region of interest" description="Disordered" evidence="1">
    <location>
        <begin position="40"/>
        <end position="70"/>
    </location>
</feature>
<feature type="compositionally biased region" description="Basic and acidic residues" evidence="1">
    <location>
        <begin position="58"/>
        <end position="70"/>
    </location>
</feature>
<keyword evidence="3" id="KW-1185">Reference proteome</keyword>
<evidence type="ECO:0000256" key="1">
    <source>
        <dbReference type="SAM" id="MobiDB-lite"/>
    </source>
</evidence>
<organism evidence="2 3">
    <name type="scientific">Xanthoceras sorbifolium</name>
    <dbReference type="NCBI Taxonomy" id="99658"/>
    <lineage>
        <taxon>Eukaryota</taxon>
        <taxon>Viridiplantae</taxon>
        <taxon>Streptophyta</taxon>
        <taxon>Embryophyta</taxon>
        <taxon>Tracheophyta</taxon>
        <taxon>Spermatophyta</taxon>
        <taxon>Magnoliopsida</taxon>
        <taxon>eudicotyledons</taxon>
        <taxon>Gunneridae</taxon>
        <taxon>Pentapetalae</taxon>
        <taxon>rosids</taxon>
        <taxon>malvids</taxon>
        <taxon>Sapindales</taxon>
        <taxon>Sapindaceae</taxon>
        <taxon>Xanthoceroideae</taxon>
        <taxon>Xanthoceras</taxon>
    </lineage>
</organism>
<name>A0ABQ8H8D9_9ROSI</name>
<dbReference type="EMBL" id="JAFEMO010000013">
    <property type="protein sequence ID" value="KAH7550166.1"/>
    <property type="molecule type" value="Genomic_DNA"/>
</dbReference>